<keyword evidence="9" id="KW-1185">Reference proteome</keyword>
<keyword evidence="2 6" id="KW-0699">rRNA-binding</keyword>
<evidence type="ECO:0000256" key="4">
    <source>
        <dbReference type="ARBA" id="ARBA00022980"/>
    </source>
</evidence>
<keyword evidence="5 6" id="KW-0687">Ribonucleoprotein</keyword>
<evidence type="ECO:0000313" key="9">
    <source>
        <dbReference type="Proteomes" id="UP000242753"/>
    </source>
</evidence>
<dbReference type="GO" id="GO:0006412">
    <property type="term" value="P:translation"/>
    <property type="evidence" value="ECO:0007669"/>
    <property type="project" value="UniProtKB-UniRule"/>
</dbReference>
<protein>
    <recommendedName>
        <fullName evidence="6">Large ribosomal subunit protein bL21</fullName>
    </recommendedName>
</protein>
<keyword evidence="4 6" id="KW-0689">Ribosomal protein</keyword>
<dbReference type="KEGG" id="wca:WEOB_190"/>
<dbReference type="InterPro" id="IPR028909">
    <property type="entry name" value="bL21-like"/>
</dbReference>
<organism evidence="8 9">
    <name type="scientific">Candidatus Westeberhardia cardiocondylae</name>
    <dbReference type="NCBI Taxonomy" id="1594731"/>
    <lineage>
        <taxon>Bacteria</taxon>
        <taxon>Pseudomonadati</taxon>
        <taxon>Pseudomonadota</taxon>
        <taxon>Gammaproteobacteria</taxon>
        <taxon>Enterobacterales</taxon>
        <taxon>Enterobacteriaceae</taxon>
        <taxon>ant endosymbionts</taxon>
        <taxon>Candidatus Westeberhardia</taxon>
    </lineage>
</organism>
<proteinExistence type="inferred from homology"/>
<dbReference type="GO" id="GO:0003735">
    <property type="term" value="F:structural constituent of ribosome"/>
    <property type="evidence" value="ECO:0007669"/>
    <property type="project" value="InterPro"/>
</dbReference>
<dbReference type="InterPro" id="IPR001787">
    <property type="entry name" value="Ribosomal_bL21"/>
</dbReference>
<dbReference type="InterPro" id="IPR036164">
    <property type="entry name" value="bL21-like_sf"/>
</dbReference>
<gene>
    <name evidence="6 8" type="primary">rplU</name>
    <name evidence="8" type="ORF">WEOB_190</name>
</gene>
<comment type="subunit">
    <text evidence="6">Part of the 50S ribosomal subunit. Contacts protein L20.</text>
</comment>
<reference evidence="9" key="1">
    <citation type="submission" date="2015-01" db="EMBL/GenBank/DDBJ databases">
        <authorList>
            <person name="Manzano-Marin A."/>
            <person name="Manzano-Marin A."/>
        </authorList>
    </citation>
    <scope>NUCLEOTIDE SEQUENCE [LARGE SCALE GENOMIC DNA]</scope>
    <source>
        <strain evidence="9">obscurior</strain>
    </source>
</reference>
<dbReference type="GO" id="GO:1990904">
    <property type="term" value="C:ribonucleoprotein complex"/>
    <property type="evidence" value="ECO:0007669"/>
    <property type="project" value="UniProtKB-KW"/>
</dbReference>
<dbReference type="SUPFAM" id="SSF141091">
    <property type="entry name" value="L21p-like"/>
    <property type="match status" value="1"/>
</dbReference>
<comment type="similarity">
    <text evidence="1 6 7">Belongs to the bacterial ribosomal protein bL21 family.</text>
</comment>
<evidence type="ECO:0000256" key="6">
    <source>
        <dbReference type="HAMAP-Rule" id="MF_01363"/>
    </source>
</evidence>
<accession>A0A0H5BWT6</accession>
<sequence length="105" mass="12741">MHAIFQYGSKQYKVKENQVIYIEKLNLEINEILIFDKIIMLIYNRNVRVGFPFINNSKIIAKVLKHGRFDKLVIVKFHRRKHYKKIQGHRQWYTKIKINNIIENG</sequence>
<keyword evidence="3 6" id="KW-0694">RNA-binding</keyword>
<evidence type="ECO:0000256" key="3">
    <source>
        <dbReference type="ARBA" id="ARBA00022884"/>
    </source>
</evidence>
<dbReference type="GO" id="GO:0019843">
    <property type="term" value="F:rRNA binding"/>
    <property type="evidence" value="ECO:0007669"/>
    <property type="project" value="UniProtKB-UniRule"/>
</dbReference>
<dbReference type="InterPro" id="IPR018258">
    <property type="entry name" value="Ribosomal_bL21_CS"/>
</dbReference>
<evidence type="ECO:0000256" key="1">
    <source>
        <dbReference type="ARBA" id="ARBA00008563"/>
    </source>
</evidence>
<evidence type="ECO:0000256" key="5">
    <source>
        <dbReference type="ARBA" id="ARBA00023274"/>
    </source>
</evidence>
<dbReference type="STRING" id="1594731.WEOB_190"/>
<dbReference type="NCBIfam" id="TIGR00061">
    <property type="entry name" value="L21"/>
    <property type="match status" value="1"/>
</dbReference>
<dbReference type="EMBL" id="LN774881">
    <property type="protein sequence ID" value="CEN32143.1"/>
    <property type="molecule type" value="Genomic_DNA"/>
</dbReference>
<name>A0A0H5BWT6_9ENTR</name>
<dbReference type="Pfam" id="PF00829">
    <property type="entry name" value="Ribosomal_L21p"/>
    <property type="match status" value="1"/>
</dbReference>
<dbReference type="PANTHER" id="PTHR21349">
    <property type="entry name" value="50S RIBOSOMAL PROTEIN L21"/>
    <property type="match status" value="1"/>
</dbReference>
<dbReference type="GO" id="GO:0005840">
    <property type="term" value="C:ribosome"/>
    <property type="evidence" value="ECO:0007669"/>
    <property type="project" value="UniProtKB-KW"/>
</dbReference>
<evidence type="ECO:0000313" key="8">
    <source>
        <dbReference type="EMBL" id="CEN32143.1"/>
    </source>
</evidence>
<dbReference type="GO" id="GO:0005737">
    <property type="term" value="C:cytoplasm"/>
    <property type="evidence" value="ECO:0007669"/>
    <property type="project" value="UniProtKB-ARBA"/>
</dbReference>
<dbReference type="Proteomes" id="UP000242753">
    <property type="component" value="Chromosome I"/>
</dbReference>
<dbReference type="AlphaFoldDB" id="A0A0H5BWT6"/>
<evidence type="ECO:0000256" key="2">
    <source>
        <dbReference type="ARBA" id="ARBA00022730"/>
    </source>
</evidence>
<dbReference type="PANTHER" id="PTHR21349:SF0">
    <property type="entry name" value="LARGE RIBOSOMAL SUBUNIT PROTEIN BL21M"/>
    <property type="match status" value="1"/>
</dbReference>
<comment type="function">
    <text evidence="6 7">This protein binds to 23S rRNA in the presence of protein L20.</text>
</comment>
<dbReference type="RefSeq" id="WP_281264036.1">
    <property type="nucleotide sequence ID" value="NZ_LN774881.1"/>
</dbReference>
<evidence type="ECO:0000256" key="7">
    <source>
        <dbReference type="RuleBase" id="RU000562"/>
    </source>
</evidence>
<dbReference type="PROSITE" id="PS01169">
    <property type="entry name" value="RIBOSOMAL_L21"/>
    <property type="match status" value="1"/>
</dbReference>
<dbReference type="HAMAP" id="MF_01363">
    <property type="entry name" value="Ribosomal_bL21"/>
    <property type="match status" value="1"/>
</dbReference>